<comment type="caution">
    <text evidence="2">The sequence shown here is derived from an EMBL/GenBank/DDBJ whole genome shotgun (WGS) entry which is preliminary data.</text>
</comment>
<feature type="compositionally biased region" description="Basic residues" evidence="1">
    <location>
        <begin position="28"/>
        <end position="37"/>
    </location>
</feature>
<dbReference type="EMBL" id="JPVT01000213">
    <property type="protein sequence ID" value="KFN89542.1"/>
    <property type="molecule type" value="Genomic_DNA"/>
</dbReference>
<gene>
    <name evidence="2" type="ORF">TMU3MR103_1979</name>
</gene>
<accession>A0A091C0F8</accession>
<protein>
    <submittedName>
        <fullName evidence="2">Uncharacterized protein</fullName>
    </submittedName>
</protein>
<name>A0A091C0F8_9ENTE</name>
<dbReference type="PATRIC" id="fig|1302648.3.peg.1939"/>
<organism evidence="2 3">
    <name type="scientific">Tetragenococcus muriaticus 3MR10-3</name>
    <dbReference type="NCBI Taxonomy" id="1302648"/>
    <lineage>
        <taxon>Bacteria</taxon>
        <taxon>Bacillati</taxon>
        <taxon>Bacillota</taxon>
        <taxon>Bacilli</taxon>
        <taxon>Lactobacillales</taxon>
        <taxon>Enterococcaceae</taxon>
        <taxon>Tetragenococcus</taxon>
    </lineage>
</organism>
<evidence type="ECO:0000313" key="2">
    <source>
        <dbReference type="EMBL" id="KFN89542.1"/>
    </source>
</evidence>
<reference evidence="2 3" key="1">
    <citation type="submission" date="2014-08" db="EMBL/GenBank/DDBJ databases">
        <title>Genome sequence of Tetragenococcus muriaticus.</title>
        <authorList>
            <person name="Chuea-nongthon C."/>
            <person name="Rodtong S."/>
            <person name="Yongsawatdigul J."/>
            <person name="Steele J.L."/>
            <person name="Liu X.-y."/>
            <person name="Speers J."/>
            <person name="Glasner J.D."/>
            <person name="Neeno-Eckwall E.C."/>
        </authorList>
    </citation>
    <scope>NUCLEOTIDE SEQUENCE [LARGE SCALE GENOMIC DNA]</scope>
    <source>
        <strain evidence="2 3">3MR10-3</strain>
    </source>
</reference>
<feature type="compositionally biased region" description="Polar residues" evidence="1">
    <location>
        <begin position="1"/>
        <end position="24"/>
    </location>
</feature>
<keyword evidence="3" id="KW-1185">Reference proteome</keyword>
<feature type="region of interest" description="Disordered" evidence="1">
    <location>
        <begin position="1"/>
        <end position="37"/>
    </location>
</feature>
<sequence length="37" mass="4288">MEGVLSYQTATENTDTSPKNQFTVQYRKGNHNTNRQK</sequence>
<dbReference type="Proteomes" id="UP000029381">
    <property type="component" value="Unassembled WGS sequence"/>
</dbReference>
<evidence type="ECO:0000313" key="3">
    <source>
        <dbReference type="Proteomes" id="UP000029381"/>
    </source>
</evidence>
<evidence type="ECO:0000256" key="1">
    <source>
        <dbReference type="SAM" id="MobiDB-lite"/>
    </source>
</evidence>
<proteinExistence type="predicted"/>
<dbReference type="AlphaFoldDB" id="A0A091C0F8"/>